<evidence type="ECO:0000256" key="1">
    <source>
        <dbReference type="SAM" id="SignalP"/>
    </source>
</evidence>
<proteinExistence type="predicted"/>
<dbReference type="OrthoDB" id="340118at2"/>
<evidence type="ECO:0000313" key="3">
    <source>
        <dbReference type="Proteomes" id="UP000011988"/>
    </source>
</evidence>
<keyword evidence="1" id="KW-0732">Signal</keyword>
<gene>
    <name evidence="2" type="ORF">LEP1GSC194_0526</name>
</gene>
<evidence type="ECO:0000313" key="2">
    <source>
        <dbReference type="EMBL" id="EMJ96088.1"/>
    </source>
</evidence>
<feature type="signal peptide" evidence="1">
    <location>
        <begin position="1"/>
        <end position="18"/>
    </location>
</feature>
<evidence type="ECO:0008006" key="4">
    <source>
        <dbReference type="Google" id="ProtNLM"/>
    </source>
</evidence>
<accession>M6D4D8</accession>
<feature type="chain" id="PRO_5004076659" description="Alginate export domain-containing protein" evidence="1">
    <location>
        <begin position="19"/>
        <end position="478"/>
    </location>
</feature>
<name>M6D4D8_9LEPT</name>
<organism evidence="2 3">
    <name type="scientific">Leptospira alstonii serovar Sichuan str. 79601</name>
    <dbReference type="NCBI Taxonomy" id="1218565"/>
    <lineage>
        <taxon>Bacteria</taxon>
        <taxon>Pseudomonadati</taxon>
        <taxon>Spirochaetota</taxon>
        <taxon>Spirochaetia</taxon>
        <taxon>Leptospirales</taxon>
        <taxon>Leptospiraceae</taxon>
        <taxon>Leptospira</taxon>
    </lineage>
</organism>
<dbReference type="AlphaFoldDB" id="M6D4D8"/>
<dbReference type="EMBL" id="ANIK01000028">
    <property type="protein sequence ID" value="EMJ96088.1"/>
    <property type="molecule type" value="Genomic_DNA"/>
</dbReference>
<dbReference type="RefSeq" id="WP_020772857.1">
    <property type="nucleotide sequence ID" value="NZ_ANIK01000028.1"/>
</dbReference>
<dbReference type="NCBIfam" id="NF047476">
    <property type="entry name" value="LA_2168_fam"/>
    <property type="match status" value="1"/>
</dbReference>
<comment type="caution">
    <text evidence="2">The sequence shown here is derived from an EMBL/GenBank/DDBJ whole genome shotgun (WGS) entry which is preliminary data.</text>
</comment>
<dbReference type="PATRIC" id="fig|1218565.3.peg.1517"/>
<dbReference type="Proteomes" id="UP000011988">
    <property type="component" value="Unassembled WGS sequence"/>
</dbReference>
<reference evidence="2 3" key="1">
    <citation type="submission" date="2013-01" db="EMBL/GenBank/DDBJ databases">
        <authorList>
            <person name="Harkins D.M."/>
            <person name="Durkin A.S."/>
            <person name="Brinkac L.M."/>
            <person name="Haft D.H."/>
            <person name="Selengut J.D."/>
            <person name="Sanka R."/>
            <person name="DePew J."/>
            <person name="Purushe J."/>
            <person name="Galloway R.L."/>
            <person name="Vinetz J.M."/>
            <person name="Sutton G.G."/>
            <person name="Nierman W.C."/>
            <person name="Fouts D.E."/>
        </authorList>
    </citation>
    <scope>NUCLEOTIDE SEQUENCE [LARGE SCALE GENOMIC DNA]</scope>
    <source>
        <strain evidence="2 3">79601</strain>
    </source>
</reference>
<sequence>MKKLFVYSFFIMFFPASASEKNNGWTQVSWMGWGLAGSQKTSGLSQSKEDRTLKELRINSSLFHAGIDRGLETSRVNLRLQADWIVSGESKLAFFAGRNLFLEFKKENVSLIVGRVGEEMKTSAFTDWMDGTDGITIKSNLGELGHVRFDLFDFYSGYSLFEKNGLKNTILNTKKGKFDSEKGSAYVDSEKVEVATSDIFKNRYRGGVSYRYDLPYLETGFRFQYLNLQNWGRYTNDLISETENVSSGDRDYLTHSTLELKLKFFWFHCFFSGILARGQDKTGWNRVRNASAIPVTGEAVLISVGAVRNSWKFDAFGFLPDRDRRSENGEVLELGFIGMGSSPSPVFSTNQSLDFYPSAWITDRGLEKQFGIQGGKRQSAWTGINLEYHESLIRFRLYAASYFFLSDTQGNSGALTISRDSFQKGYLKETLIQALMYFPSENTKFDFSYCKVSLGGSWSDSDNAKKEYFFQIVSGVVL</sequence>
<protein>
    <recommendedName>
        <fullName evidence="4">Alginate export domain-containing protein</fullName>
    </recommendedName>
</protein>